<feature type="domain" description="Glycosyl transferase family 1" evidence="2">
    <location>
        <begin position="191"/>
        <end position="354"/>
    </location>
</feature>
<evidence type="ECO:0000259" key="2">
    <source>
        <dbReference type="Pfam" id="PF00534"/>
    </source>
</evidence>
<dbReference type="SUPFAM" id="SSF53756">
    <property type="entry name" value="UDP-Glycosyltransferase/glycogen phosphorylase"/>
    <property type="match status" value="1"/>
</dbReference>
<dbReference type="InterPro" id="IPR001296">
    <property type="entry name" value="Glyco_trans_1"/>
</dbReference>
<dbReference type="Pfam" id="PF13439">
    <property type="entry name" value="Glyco_transf_4"/>
    <property type="match status" value="1"/>
</dbReference>
<evidence type="ECO:0000313" key="4">
    <source>
        <dbReference type="EMBL" id="CDM67939.1"/>
    </source>
</evidence>
<dbReference type="GO" id="GO:0016757">
    <property type="term" value="F:glycosyltransferase activity"/>
    <property type="evidence" value="ECO:0007669"/>
    <property type="project" value="InterPro"/>
</dbReference>
<proteinExistence type="predicted"/>
<organism evidence="4 5">
    <name type="scientific">Clostridium bornimense</name>
    <dbReference type="NCBI Taxonomy" id="1216932"/>
    <lineage>
        <taxon>Bacteria</taxon>
        <taxon>Bacillati</taxon>
        <taxon>Bacillota</taxon>
        <taxon>Clostridia</taxon>
        <taxon>Eubacteriales</taxon>
        <taxon>Clostridiaceae</taxon>
        <taxon>Clostridium</taxon>
    </lineage>
</organism>
<keyword evidence="5" id="KW-1185">Reference proteome</keyword>
<dbReference type="GO" id="GO:0009103">
    <property type="term" value="P:lipopolysaccharide biosynthetic process"/>
    <property type="evidence" value="ECO:0007669"/>
    <property type="project" value="TreeGrafter"/>
</dbReference>
<keyword evidence="1 4" id="KW-0808">Transferase</keyword>
<dbReference type="AlphaFoldDB" id="W6RWE0"/>
<dbReference type="STRING" id="1216932.CM240_0774"/>
<dbReference type="CDD" id="cd03801">
    <property type="entry name" value="GT4_PimA-like"/>
    <property type="match status" value="1"/>
</dbReference>
<reference evidence="4 5" key="1">
    <citation type="submission" date="2013-11" db="EMBL/GenBank/DDBJ databases">
        <title>Complete genome sequence of Clostridum sp. M2/40.</title>
        <authorList>
            <person name="Wibberg D."/>
            <person name="Puehler A."/>
            <person name="Schlueter A."/>
        </authorList>
    </citation>
    <scope>NUCLEOTIDE SEQUENCE [LARGE SCALE GENOMIC DNA]</scope>
    <source>
        <strain evidence="5">M2/40</strain>
    </source>
</reference>
<dbReference type="OrthoDB" id="9814612at2"/>
<evidence type="ECO:0000256" key="1">
    <source>
        <dbReference type="ARBA" id="ARBA00022679"/>
    </source>
</evidence>
<protein>
    <submittedName>
        <fullName evidence="4">Group 1 glycosyl transferase</fullName>
    </submittedName>
</protein>
<name>W6RWE0_9CLOT</name>
<dbReference type="EMBL" id="HG917868">
    <property type="protein sequence ID" value="CDM67939.1"/>
    <property type="molecule type" value="Genomic_DNA"/>
</dbReference>
<dbReference type="InterPro" id="IPR028098">
    <property type="entry name" value="Glyco_trans_4-like_N"/>
</dbReference>
<dbReference type="Gene3D" id="3.40.50.2000">
    <property type="entry name" value="Glycogen Phosphorylase B"/>
    <property type="match status" value="2"/>
</dbReference>
<dbReference type="Pfam" id="PF00534">
    <property type="entry name" value="Glycos_transf_1"/>
    <property type="match status" value="1"/>
</dbReference>
<dbReference type="KEGG" id="clt:CM240_0774"/>
<dbReference type="PANTHER" id="PTHR46401:SF2">
    <property type="entry name" value="GLYCOSYLTRANSFERASE WBBK-RELATED"/>
    <property type="match status" value="1"/>
</dbReference>
<evidence type="ECO:0000313" key="5">
    <source>
        <dbReference type="Proteomes" id="UP000019426"/>
    </source>
</evidence>
<dbReference type="PANTHER" id="PTHR46401">
    <property type="entry name" value="GLYCOSYLTRANSFERASE WBBK-RELATED"/>
    <property type="match status" value="1"/>
</dbReference>
<dbReference type="Proteomes" id="UP000019426">
    <property type="component" value="Chromosome M2/40_rep1"/>
</dbReference>
<dbReference type="eggNOG" id="COG0438">
    <property type="taxonomic scope" value="Bacteria"/>
</dbReference>
<evidence type="ECO:0000259" key="3">
    <source>
        <dbReference type="Pfam" id="PF13439"/>
    </source>
</evidence>
<dbReference type="RefSeq" id="WP_044036616.1">
    <property type="nucleotide sequence ID" value="NZ_HG917868.1"/>
</dbReference>
<sequence>MNILYISHERNLGGASIALLELIDEMLLMKQTVYVLVVGKGKFYEELKKRDVKIIEKKYYVSMYRRVNWKSRVKCILRNIQNCIVAYQVSKEIKKYDIDLIHTNTSVIYIGAMIGKISHIPHIFHIREFDTAEDRKYPISPKIINKFIENNSVKIITISKGLYRESIKKFNKDKVIIIYDGISDIYKYKTKRNATINKDEFNILILGYISSGKGQKDGVLAVINLYKKGYRNVKLTLAGNFEQKYKEEIDALVVENNIENNIRILKFTKDVVALHEEADLELNCSRSEGFGRTTIEAMYNKKPIIGVDCVATNELIVDGFNGFLYKAGDIDELSKKIEYLICNYKERSIMGKNGCEYAINEFSSKKNAHNIFNLYKKII</sequence>
<gene>
    <name evidence="4" type="ORF">CM240_0774</name>
</gene>
<accession>W6RWE0</accession>
<dbReference type="PATRIC" id="fig|1216932.3.peg.760"/>
<feature type="domain" description="Glycosyltransferase subfamily 4-like N-terminal" evidence="3">
    <location>
        <begin position="13"/>
        <end position="182"/>
    </location>
</feature>
<dbReference type="HOGENOM" id="CLU_009583_0_2_9"/>